<name>A0A6L5XLV7_9BACT</name>
<dbReference type="RefSeq" id="WP_154511204.1">
    <property type="nucleotide sequence ID" value="NZ_DBFWWU010000097.1"/>
</dbReference>
<comment type="caution">
    <text evidence="2">The sequence shown here is derived from an EMBL/GenBank/DDBJ whole genome shotgun (WGS) entry which is preliminary data.</text>
</comment>
<dbReference type="AlphaFoldDB" id="A0A6L5XLV7"/>
<proteinExistence type="predicted"/>
<dbReference type="SUPFAM" id="SSF88874">
    <property type="entry name" value="Receptor-binding domain of short tail fibre protein gp12"/>
    <property type="match status" value="1"/>
</dbReference>
<dbReference type="EMBL" id="VUMH01000008">
    <property type="protein sequence ID" value="MSS28105.1"/>
    <property type="molecule type" value="Genomic_DNA"/>
</dbReference>
<sequence length="386" mass="40321">MTMPYSASRALFEGNGAATQFPFSFRVWEESQLVVSLTSPQGETSRAMGWTATLSDSGGTISYLHKGAPLPEGWKLAIVRNMPFSQDIDLVSGARFDPQVMEDGLDQAAAERQQLLEQLSRAVILPPSSEQSPQEVVEGITTDRERAERAAGGAAASALAAARSADEAADHTVTAAREADRARAEADRATEIANVGPATADKAGLVKIGDYIKVDAEGRIYLDPWAIYPPRSPIPVQGVAFGGSDGRRAIMPGETTAREDWILCDGGSDGRGGTVPQIGGRVVLGADESHPAGSTGGSGTHDHSISGTVGATTLTESQLANHQHQFRTGGNEQSSGAEATQGDYAWLGYTYSTGGSQAHAHSLAASSGAASSLSPYYALAYVIRIS</sequence>
<keyword evidence="3" id="KW-1185">Reference proteome</keyword>
<reference evidence="2 3" key="1">
    <citation type="submission" date="2019-09" db="EMBL/GenBank/DDBJ databases">
        <title>In-depth cultivation of the pig gut microbiome towards novel bacterial diversity and tailored functional studies.</title>
        <authorList>
            <person name="Wylensek D."/>
            <person name="Hitch T.C.A."/>
            <person name="Clavel T."/>
        </authorList>
    </citation>
    <scope>NUCLEOTIDE SEQUENCE [LARGE SCALE GENOMIC DNA]</scope>
    <source>
        <strain evidence="2 3">PG-178-WT-4</strain>
    </source>
</reference>
<dbReference type="Proteomes" id="UP000477488">
    <property type="component" value="Unassembled WGS sequence"/>
</dbReference>
<evidence type="ECO:0008006" key="4">
    <source>
        <dbReference type="Google" id="ProtNLM"/>
    </source>
</evidence>
<evidence type="ECO:0000256" key="1">
    <source>
        <dbReference type="SAM" id="MobiDB-lite"/>
    </source>
</evidence>
<gene>
    <name evidence="2" type="ORF">FYJ44_08645</name>
</gene>
<protein>
    <recommendedName>
        <fullName evidence="4">Tail fiber protein</fullName>
    </recommendedName>
</protein>
<organism evidence="2 3">
    <name type="scientific">Desulfovibrio porci</name>
    <dbReference type="NCBI Taxonomy" id="2605782"/>
    <lineage>
        <taxon>Bacteria</taxon>
        <taxon>Pseudomonadati</taxon>
        <taxon>Thermodesulfobacteriota</taxon>
        <taxon>Desulfovibrionia</taxon>
        <taxon>Desulfovibrionales</taxon>
        <taxon>Desulfovibrionaceae</taxon>
        <taxon>Desulfovibrio</taxon>
    </lineage>
</organism>
<feature type="region of interest" description="Disordered" evidence="1">
    <location>
        <begin position="285"/>
        <end position="308"/>
    </location>
</feature>
<evidence type="ECO:0000313" key="2">
    <source>
        <dbReference type="EMBL" id="MSS28105.1"/>
    </source>
</evidence>
<evidence type="ECO:0000313" key="3">
    <source>
        <dbReference type="Proteomes" id="UP000477488"/>
    </source>
</evidence>
<accession>A0A6L5XLV7</accession>